<dbReference type="AlphaFoldDB" id="A0A3B5ASH6"/>
<evidence type="ECO:0000256" key="10">
    <source>
        <dbReference type="SAM" id="Phobius"/>
    </source>
</evidence>
<dbReference type="Ensembl" id="ENSSPAT00000024242.1">
    <property type="protein sequence ID" value="ENSSPAP00000023860.1"/>
    <property type="gene ID" value="ENSSPAG00000018005.1"/>
</dbReference>
<evidence type="ECO:0000256" key="3">
    <source>
        <dbReference type="ARBA" id="ARBA00010117"/>
    </source>
</evidence>
<dbReference type="UniPathway" id="UPA00705"/>
<keyword evidence="4 10" id="KW-0812">Transmembrane</keyword>
<dbReference type="GeneTree" id="ENSGT01130000278384"/>
<keyword evidence="7 10" id="KW-1133">Transmembrane helix</keyword>
<evidence type="ECO:0000256" key="6">
    <source>
        <dbReference type="ARBA" id="ARBA00022946"/>
    </source>
</evidence>
<evidence type="ECO:0000256" key="5">
    <source>
        <dbReference type="ARBA" id="ARBA00022792"/>
    </source>
</evidence>
<evidence type="ECO:0000313" key="11">
    <source>
        <dbReference type="Ensembl" id="ENSSPAP00000023860.1"/>
    </source>
</evidence>
<evidence type="ECO:0008006" key="12">
    <source>
        <dbReference type="Google" id="ProtNLM"/>
    </source>
</evidence>
<dbReference type="Pfam" id="PF02285">
    <property type="entry name" value="COX8"/>
    <property type="match status" value="1"/>
</dbReference>
<accession>A0A3B5ASH6</accession>
<evidence type="ECO:0000256" key="7">
    <source>
        <dbReference type="ARBA" id="ARBA00022989"/>
    </source>
</evidence>
<sequence>MPAFLRTIAGRAAPVLRGLSVPQRAHLYTRPAKEKIGPMETVVGMAMFSLAILGPSGWILAHLEDYKKKE</sequence>
<dbReference type="GO" id="GO:0006123">
    <property type="term" value="P:mitochondrial electron transport, cytochrome c to oxygen"/>
    <property type="evidence" value="ECO:0007669"/>
    <property type="project" value="InterPro"/>
</dbReference>
<dbReference type="Gene3D" id="4.10.81.10">
    <property type="entry name" value="Cytochrome c oxidase, subunit 8"/>
    <property type="match status" value="1"/>
</dbReference>
<dbReference type="PANTHER" id="PTHR16717:SF8">
    <property type="entry name" value="CYTOCHROME C OXIDASE SUBUNIT 8A"/>
    <property type="match status" value="1"/>
</dbReference>
<dbReference type="SUPFAM" id="SSF81431">
    <property type="entry name" value="Mitochondrial cytochrome c oxidase subunit VIIIb (aka IX)"/>
    <property type="match status" value="1"/>
</dbReference>
<organism evidence="11">
    <name type="scientific">Stegastes partitus</name>
    <name type="common">bicolor damselfish</name>
    <dbReference type="NCBI Taxonomy" id="144197"/>
    <lineage>
        <taxon>Eukaryota</taxon>
        <taxon>Metazoa</taxon>
        <taxon>Chordata</taxon>
        <taxon>Craniata</taxon>
        <taxon>Vertebrata</taxon>
        <taxon>Euteleostomi</taxon>
        <taxon>Actinopterygii</taxon>
        <taxon>Neopterygii</taxon>
        <taxon>Teleostei</taxon>
        <taxon>Neoteleostei</taxon>
        <taxon>Acanthomorphata</taxon>
        <taxon>Ovalentaria</taxon>
        <taxon>Pomacentridae</taxon>
        <taxon>Stegastes</taxon>
    </lineage>
</organism>
<evidence type="ECO:0000256" key="8">
    <source>
        <dbReference type="ARBA" id="ARBA00023128"/>
    </source>
</evidence>
<evidence type="ECO:0000256" key="1">
    <source>
        <dbReference type="ARBA" id="ARBA00004434"/>
    </source>
</evidence>
<dbReference type="PANTHER" id="PTHR16717">
    <property type="entry name" value="CYTOCHROME C OXIDASE POLYPEPTIDE VIII"/>
    <property type="match status" value="1"/>
</dbReference>
<evidence type="ECO:0000256" key="9">
    <source>
        <dbReference type="ARBA" id="ARBA00023136"/>
    </source>
</evidence>
<dbReference type="FunFam" id="4.10.81.10:FF:000001">
    <property type="entry name" value="Cytochrome c oxidase subunit 8B, mitochondrial"/>
    <property type="match status" value="1"/>
</dbReference>
<protein>
    <recommendedName>
        <fullName evidence="12">Cytochrome c oxidase subunit 8A, mitochondrial</fullName>
    </recommendedName>
</protein>
<dbReference type="GO" id="GO:0045277">
    <property type="term" value="C:respiratory chain complex IV"/>
    <property type="evidence" value="ECO:0007669"/>
    <property type="project" value="InterPro"/>
</dbReference>
<dbReference type="InterPro" id="IPR003205">
    <property type="entry name" value="Cyt_c_oxidase_su8"/>
</dbReference>
<evidence type="ECO:0000256" key="4">
    <source>
        <dbReference type="ARBA" id="ARBA00022692"/>
    </source>
</evidence>
<proteinExistence type="inferred from homology"/>
<keyword evidence="5" id="KW-0999">Mitochondrion inner membrane</keyword>
<reference evidence="11" key="1">
    <citation type="submission" date="2023-09" db="UniProtKB">
        <authorList>
            <consortium name="Ensembl"/>
        </authorList>
    </citation>
    <scope>IDENTIFICATION</scope>
</reference>
<comment type="pathway">
    <text evidence="2">Energy metabolism; oxidative phosphorylation.</text>
</comment>
<comment type="subcellular location">
    <subcellularLocation>
        <location evidence="1">Mitochondrion inner membrane</location>
        <topology evidence="1">Single-pass membrane protein</topology>
    </subcellularLocation>
</comment>
<dbReference type="InterPro" id="IPR036548">
    <property type="entry name" value="Cyt_c_oxidase_su8_sf"/>
</dbReference>
<evidence type="ECO:0000256" key="2">
    <source>
        <dbReference type="ARBA" id="ARBA00004673"/>
    </source>
</evidence>
<keyword evidence="9 10" id="KW-0472">Membrane</keyword>
<feature type="transmembrane region" description="Helical" evidence="10">
    <location>
        <begin position="42"/>
        <end position="61"/>
    </location>
</feature>
<keyword evidence="8" id="KW-0496">Mitochondrion</keyword>
<comment type="similarity">
    <text evidence="3">Belongs to the cytochrome c oxidase VIII family.</text>
</comment>
<dbReference type="GO" id="GO:0005743">
    <property type="term" value="C:mitochondrial inner membrane"/>
    <property type="evidence" value="ECO:0007669"/>
    <property type="project" value="UniProtKB-SubCell"/>
</dbReference>
<dbReference type="STRING" id="144197.ENSSPAP00000023860"/>
<name>A0A3B5ASH6_9TELE</name>
<dbReference type="CDD" id="cd00930">
    <property type="entry name" value="Cyt_c_Oxidase_VIII"/>
    <property type="match status" value="1"/>
</dbReference>
<keyword evidence="6" id="KW-0809">Transit peptide</keyword>